<dbReference type="InterPro" id="IPR001444">
    <property type="entry name" value="Flag_bb_rod_N"/>
</dbReference>
<dbReference type="PANTHER" id="PTHR30435:SF1">
    <property type="entry name" value="FLAGELLAR HOOK PROTEIN FLGE"/>
    <property type="match status" value="1"/>
</dbReference>
<keyword evidence="11" id="KW-1185">Reference proteome</keyword>
<dbReference type="Pfam" id="PF06429">
    <property type="entry name" value="Flg_bbr_C"/>
    <property type="match status" value="1"/>
</dbReference>
<dbReference type="NCBIfam" id="TIGR03506">
    <property type="entry name" value="FlgEFG_subfam"/>
    <property type="match status" value="1"/>
</dbReference>
<dbReference type="GO" id="GO:0071978">
    <property type="term" value="P:bacterial-type flagellum-dependent swarming motility"/>
    <property type="evidence" value="ECO:0007669"/>
    <property type="project" value="TreeGrafter"/>
</dbReference>
<dbReference type="GO" id="GO:0009424">
    <property type="term" value="C:bacterial-type flagellum hook"/>
    <property type="evidence" value="ECO:0007669"/>
    <property type="project" value="TreeGrafter"/>
</dbReference>
<evidence type="ECO:0000256" key="5">
    <source>
        <dbReference type="RuleBase" id="RU362116"/>
    </source>
</evidence>
<dbReference type="InterPro" id="IPR011491">
    <property type="entry name" value="FlgE_D2"/>
</dbReference>
<sequence length="447" mass="46506">MSVLGGLYSGISALSAQSRNFGIISDNIANVNTIGYKEVEGRFSNFVTSKSVARNFSPGGVTLRPFYDPQKQGLLQTSDSRTDISITGNGFFVVNKNEDAGSNDTFLFTRAGDFTPDKDGNLVNSAGYFLQGWALDSSGNIVNGASVDQLTSLQTVNVAGFSSVGQPTQNVSITANLPAGEDNTVAGPHQTTNMTVFDSLGAPQTLTFQWTKTANANEWTFATGITDSTGTFNAIAGATGTIQFDGDGSLDGPLATDAFTALGAAFGAPAADGTFQFTIPAASLATSGAEQPNDLVVNLNLGAPDGSSGLTQFSGDYELKLANQDGSAPSGLDQVIIDEEGLVTGVFANGQTRAIYQIATATFPAATRLDRDNGNAFTITSNSGDVVLNRPGVGAHGLLRPETLESSTADTAEEFADLIVAQRAYSAATRIVTTGDEMLDEAIRMKR</sequence>
<comment type="subcellular location">
    <subcellularLocation>
        <location evidence="1 5">Bacterial flagellum basal body</location>
    </subcellularLocation>
</comment>
<organism evidence="10 11">
    <name type="scientific">Oceanibaculum pacificum</name>
    <dbReference type="NCBI Taxonomy" id="580166"/>
    <lineage>
        <taxon>Bacteria</taxon>
        <taxon>Pseudomonadati</taxon>
        <taxon>Pseudomonadota</taxon>
        <taxon>Alphaproteobacteria</taxon>
        <taxon>Rhodospirillales</taxon>
        <taxon>Oceanibaculaceae</taxon>
        <taxon>Oceanibaculum</taxon>
    </lineage>
</organism>
<evidence type="ECO:0000256" key="1">
    <source>
        <dbReference type="ARBA" id="ARBA00004117"/>
    </source>
</evidence>
<feature type="domain" description="Flagellar hook protein FlgE/F/G-like D1" evidence="9">
    <location>
        <begin position="86"/>
        <end position="144"/>
    </location>
</feature>
<dbReference type="EMBL" id="LPXN01000004">
    <property type="protein sequence ID" value="KZD12701.1"/>
    <property type="molecule type" value="Genomic_DNA"/>
</dbReference>
<dbReference type="InterPro" id="IPR020013">
    <property type="entry name" value="Flagellar_FlgE/F/G"/>
</dbReference>
<evidence type="ECO:0000259" key="7">
    <source>
        <dbReference type="Pfam" id="PF06429"/>
    </source>
</evidence>
<dbReference type="GO" id="GO:0005829">
    <property type="term" value="C:cytosol"/>
    <property type="evidence" value="ECO:0007669"/>
    <property type="project" value="TreeGrafter"/>
</dbReference>
<comment type="similarity">
    <text evidence="2 5">Belongs to the flagella basal body rod proteins family.</text>
</comment>
<feature type="domain" description="Flagellar basal body rod protein N-terminal" evidence="6">
    <location>
        <begin position="7"/>
        <end position="37"/>
    </location>
</feature>
<keyword evidence="4 5" id="KW-0975">Bacterial flagellum</keyword>
<dbReference type="PANTHER" id="PTHR30435">
    <property type="entry name" value="FLAGELLAR PROTEIN"/>
    <property type="match status" value="1"/>
</dbReference>
<gene>
    <name evidence="10" type="ORF">AUP43_15425</name>
</gene>
<dbReference type="InterPro" id="IPR010930">
    <property type="entry name" value="Flg_bb/hook_C_dom"/>
</dbReference>
<dbReference type="Pfam" id="PF22692">
    <property type="entry name" value="LlgE_F_G_D1"/>
    <property type="match status" value="1"/>
</dbReference>
<evidence type="ECO:0000256" key="2">
    <source>
        <dbReference type="ARBA" id="ARBA00009677"/>
    </source>
</evidence>
<evidence type="ECO:0000256" key="4">
    <source>
        <dbReference type="ARBA" id="ARBA00023143"/>
    </source>
</evidence>
<reference evidence="10 11" key="1">
    <citation type="submission" date="2015-12" db="EMBL/GenBank/DDBJ databases">
        <title>Genome sequence of Oceanibaculum pacificum MCCC 1A02656.</title>
        <authorList>
            <person name="Lu L."/>
            <person name="Lai Q."/>
            <person name="Shao Z."/>
            <person name="Qian P."/>
        </authorList>
    </citation>
    <scope>NUCLEOTIDE SEQUENCE [LARGE SCALE GENOMIC DNA]</scope>
    <source>
        <strain evidence="10 11">MCCC 1A02656</strain>
    </source>
</reference>
<dbReference type="InterPro" id="IPR037925">
    <property type="entry name" value="FlgE/F/G-like"/>
</dbReference>
<dbReference type="InterPro" id="IPR053967">
    <property type="entry name" value="LlgE_F_G-like_D1"/>
</dbReference>
<feature type="domain" description="Flagellar basal-body/hook protein C-terminal" evidence="7">
    <location>
        <begin position="403"/>
        <end position="445"/>
    </location>
</feature>
<dbReference type="Gene3D" id="2.60.98.20">
    <property type="entry name" value="Flagellar hook protein FlgE"/>
    <property type="match status" value="1"/>
</dbReference>
<evidence type="ECO:0000259" key="8">
    <source>
        <dbReference type="Pfam" id="PF07559"/>
    </source>
</evidence>
<feature type="domain" description="Flagellar hook protein FlgE D2" evidence="8">
    <location>
        <begin position="189"/>
        <end position="326"/>
    </location>
</feature>
<dbReference type="RefSeq" id="WP_067551488.1">
    <property type="nucleotide sequence ID" value="NZ_LPXN01000004.1"/>
</dbReference>
<proteinExistence type="inferred from homology"/>
<dbReference type="Proteomes" id="UP000076400">
    <property type="component" value="Unassembled WGS sequence"/>
</dbReference>
<evidence type="ECO:0000313" key="11">
    <source>
        <dbReference type="Proteomes" id="UP000076400"/>
    </source>
</evidence>
<dbReference type="GO" id="GO:0009425">
    <property type="term" value="C:bacterial-type flagellum basal body"/>
    <property type="evidence" value="ECO:0007669"/>
    <property type="project" value="UniProtKB-SubCell"/>
</dbReference>
<dbReference type="AlphaFoldDB" id="A0A154WGP4"/>
<dbReference type="STRING" id="580166.AUP43_15425"/>
<name>A0A154WGP4_9PROT</name>
<dbReference type="Pfam" id="PF07559">
    <property type="entry name" value="FlgE_D2"/>
    <property type="match status" value="1"/>
</dbReference>
<dbReference type="Pfam" id="PF00460">
    <property type="entry name" value="Flg_bb_rod"/>
    <property type="match status" value="1"/>
</dbReference>
<evidence type="ECO:0000259" key="6">
    <source>
        <dbReference type="Pfam" id="PF00460"/>
    </source>
</evidence>
<dbReference type="InterPro" id="IPR019776">
    <property type="entry name" value="Flagellar_basal_body_rod_CS"/>
</dbReference>
<evidence type="ECO:0000259" key="9">
    <source>
        <dbReference type="Pfam" id="PF22692"/>
    </source>
</evidence>
<dbReference type="SUPFAM" id="SSF117143">
    <property type="entry name" value="Flagellar hook protein flgE"/>
    <property type="match status" value="1"/>
</dbReference>
<evidence type="ECO:0000256" key="3">
    <source>
        <dbReference type="ARBA" id="ARBA00019015"/>
    </source>
</evidence>
<dbReference type="InterPro" id="IPR037058">
    <property type="entry name" value="Falgellar_hook_FlgE_sf"/>
</dbReference>
<evidence type="ECO:0000313" key="10">
    <source>
        <dbReference type="EMBL" id="KZD12701.1"/>
    </source>
</evidence>
<protein>
    <recommendedName>
        <fullName evidence="3 5">Flagellar hook protein FlgE</fullName>
    </recommendedName>
</protein>
<dbReference type="OrthoDB" id="8372879at2"/>
<comment type="caution">
    <text evidence="10">The sequence shown here is derived from an EMBL/GenBank/DDBJ whole genome shotgun (WGS) entry which is preliminary data.</text>
</comment>
<accession>A0A154WGP4</accession>
<dbReference type="PROSITE" id="PS00588">
    <property type="entry name" value="FLAGELLA_BB_ROD"/>
    <property type="match status" value="1"/>
</dbReference>
<comment type="function">
    <text evidence="5">A flexible structure which links the flagellar filament to the drive apparatus in the basal body.</text>
</comment>